<dbReference type="AlphaFoldDB" id="A0A8X6R7A1"/>
<protein>
    <submittedName>
        <fullName evidence="1">Uncharacterized protein</fullName>
    </submittedName>
</protein>
<organism evidence="1 2">
    <name type="scientific">Trichonephila clavipes</name>
    <name type="common">Golden silk orbweaver</name>
    <name type="synonym">Nephila clavipes</name>
    <dbReference type="NCBI Taxonomy" id="2585209"/>
    <lineage>
        <taxon>Eukaryota</taxon>
        <taxon>Metazoa</taxon>
        <taxon>Ecdysozoa</taxon>
        <taxon>Arthropoda</taxon>
        <taxon>Chelicerata</taxon>
        <taxon>Arachnida</taxon>
        <taxon>Araneae</taxon>
        <taxon>Araneomorphae</taxon>
        <taxon>Entelegynae</taxon>
        <taxon>Araneoidea</taxon>
        <taxon>Nephilidae</taxon>
        <taxon>Trichonephila</taxon>
    </lineage>
</organism>
<evidence type="ECO:0000313" key="1">
    <source>
        <dbReference type="EMBL" id="GFX87157.1"/>
    </source>
</evidence>
<reference evidence="1" key="1">
    <citation type="submission" date="2020-08" db="EMBL/GenBank/DDBJ databases">
        <title>Multicomponent nature underlies the extraordinary mechanical properties of spider dragline silk.</title>
        <authorList>
            <person name="Kono N."/>
            <person name="Nakamura H."/>
            <person name="Mori M."/>
            <person name="Yoshida Y."/>
            <person name="Ohtoshi R."/>
            <person name="Malay A.D."/>
            <person name="Moran D.A.P."/>
            <person name="Tomita M."/>
            <person name="Numata K."/>
            <person name="Arakawa K."/>
        </authorList>
    </citation>
    <scope>NUCLEOTIDE SEQUENCE</scope>
</reference>
<name>A0A8X6R7A1_TRICX</name>
<accession>A0A8X6R7A1</accession>
<gene>
    <name evidence="1" type="primary">NCL1_09471</name>
    <name evidence="1" type="ORF">TNCV_4077441</name>
</gene>
<comment type="caution">
    <text evidence="1">The sequence shown here is derived from an EMBL/GenBank/DDBJ whole genome shotgun (WGS) entry which is preliminary data.</text>
</comment>
<dbReference type="Proteomes" id="UP000887159">
    <property type="component" value="Unassembled WGS sequence"/>
</dbReference>
<keyword evidence="2" id="KW-1185">Reference proteome</keyword>
<sequence length="152" mass="17560">MFRNITHSEDITLLNLRHYVAKSVCKLPHDVAFSDKAHLWSPAIFLTKFAPIVGSGHQHSMVDAVPFLSYPRHAGLERDLVNWVVKEVFDKLLVHINTCRMWTSIISLKIRPGYRKRNGSKTILRVPSTYRCAISVPLMTPKDYQTKWHPRP</sequence>
<proteinExistence type="predicted"/>
<dbReference type="EMBL" id="BMAU01021023">
    <property type="protein sequence ID" value="GFX87157.1"/>
    <property type="molecule type" value="Genomic_DNA"/>
</dbReference>
<evidence type="ECO:0000313" key="2">
    <source>
        <dbReference type="Proteomes" id="UP000887159"/>
    </source>
</evidence>